<evidence type="ECO:0000313" key="12">
    <source>
        <dbReference type="Proteomes" id="UP000594464"/>
    </source>
</evidence>
<evidence type="ECO:0000256" key="7">
    <source>
        <dbReference type="PROSITE-ProRule" id="PRU01373"/>
    </source>
</evidence>
<evidence type="ECO:0000256" key="5">
    <source>
        <dbReference type="ARBA" id="ARBA00022984"/>
    </source>
</evidence>
<name>A0A7T0C0Z5_9BACT</name>
<keyword evidence="6 7" id="KW-0961">Cell wall biogenesis/degradation</keyword>
<dbReference type="UniPathway" id="UPA00219"/>
<evidence type="ECO:0000256" key="6">
    <source>
        <dbReference type="ARBA" id="ARBA00023316"/>
    </source>
</evidence>
<dbReference type="SUPFAM" id="SSF141523">
    <property type="entry name" value="L,D-transpeptidase catalytic domain-like"/>
    <property type="match status" value="1"/>
</dbReference>
<evidence type="ECO:0000256" key="4">
    <source>
        <dbReference type="ARBA" id="ARBA00022960"/>
    </source>
</evidence>
<accession>A0A7T0C0Z5</accession>
<evidence type="ECO:0000259" key="10">
    <source>
        <dbReference type="PROSITE" id="PS52029"/>
    </source>
</evidence>
<evidence type="ECO:0000256" key="2">
    <source>
        <dbReference type="ARBA" id="ARBA00005992"/>
    </source>
</evidence>
<dbReference type="Pfam" id="PF03734">
    <property type="entry name" value="YkuD"/>
    <property type="match status" value="1"/>
</dbReference>
<keyword evidence="4 7" id="KW-0133">Cell shape</keyword>
<feature type="active site" description="Nucleophile" evidence="7">
    <location>
        <position position="349"/>
    </location>
</feature>
<dbReference type="InterPro" id="IPR038063">
    <property type="entry name" value="Transpep_catalytic_dom"/>
</dbReference>
<comment type="similarity">
    <text evidence="2">Belongs to the YkuD family.</text>
</comment>
<keyword evidence="5 7" id="KW-0573">Peptidoglycan synthesis</keyword>
<dbReference type="PROSITE" id="PS52029">
    <property type="entry name" value="LD_TPASE"/>
    <property type="match status" value="1"/>
</dbReference>
<evidence type="ECO:0000313" key="11">
    <source>
        <dbReference type="EMBL" id="QPJ64556.1"/>
    </source>
</evidence>
<keyword evidence="8" id="KW-0175">Coiled coil</keyword>
<gene>
    <name evidence="11" type="ORF">G3M78_03760</name>
</gene>
<comment type="pathway">
    <text evidence="1 7">Cell wall biogenesis; peptidoglycan biosynthesis.</text>
</comment>
<keyword evidence="9" id="KW-0812">Transmembrane</keyword>
<dbReference type="InterPro" id="IPR005490">
    <property type="entry name" value="LD_TPept_cat_dom"/>
</dbReference>
<dbReference type="GO" id="GO:0016740">
    <property type="term" value="F:transferase activity"/>
    <property type="evidence" value="ECO:0007669"/>
    <property type="project" value="UniProtKB-KW"/>
</dbReference>
<evidence type="ECO:0000256" key="9">
    <source>
        <dbReference type="SAM" id="Phobius"/>
    </source>
</evidence>
<sequence length="389" mass="44918">MLSDDKLNVLQIAEYNLICNKNPRGAYDKNTRENLNTIIEKLRNARSRHSRLEARLFEKFQYAQFDPLQEKDKRVKMEVARYRLSSNVKSAVKFAFAGLAAVAALGAFSYHFVLSSETRRDVDMAFYNNLNQVGLVSKERLEEIQASLQEAAQELQQASARLEETQQHNMELSQVVEDMILNNQVTENLKYIVKQVYGDPRARYVSTSDRTSLQFDGREIASYLNDPKLWYLLGVVETGALRIYYDNEEILEIRAIFGRKGEETPLGEYAIKNKVYKPTWYKKELKDGRTRVRAIPFGDEDHEIGHWWLGLKKMSDQGPGSYGIHGVNVNRVNEFYKKNFDWRNGSAGCPNIQEWYLHFLAKMVPLGTHVNIVKKDKWRDETPAQSSAA</sequence>
<reference evidence="12" key="1">
    <citation type="submission" date="2020-02" db="EMBL/GenBank/DDBJ databases">
        <title>Genomic and physiological characterization of two novel Nitrospinaceae genera.</title>
        <authorList>
            <person name="Mueller A.J."/>
            <person name="Jung M.-Y."/>
            <person name="Strachan C.R."/>
            <person name="Herbold C.W."/>
            <person name="Kirkegaard R.H."/>
            <person name="Daims H."/>
        </authorList>
    </citation>
    <scope>NUCLEOTIDE SEQUENCE [LARGE SCALE GENOMIC DNA]</scope>
</reference>
<keyword evidence="9" id="KW-1133">Transmembrane helix</keyword>
<evidence type="ECO:0000256" key="1">
    <source>
        <dbReference type="ARBA" id="ARBA00004752"/>
    </source>
</evidence>
<feature type="domain" description="L,D-TPase catalytic" evidence="10">
    <location>
        <begin position="230"/>
        <end position="373"/>
    </location>
</feature>
<keyword evidence="3" id="KW-0808">Transferase</keyword>
<dbReference type="AlphaFoldDB" id="A0A7T0C0Z5"/>
<protein>
    <submittedName>
        <fullName evidence="11">L,D-transpeptidase</fullName>
    </submittedName>
</protein>
<proteinExistence type="inferred from homology"/>
<dbReference type="Gene3D" id="2.40.440.10">
    <property type="entry name" value="L,D-transpeptidase catalytic domain-like"/>
    <property type="match status" value="1"/>
</dbReference>
<dbReference type="Proteomes" id="UP000594464">
    <property type="component" value="Chromosome"/>
</dbReference>
<keyword evidence="9" id="KW-0472">Membrane</keyword>
<organism evidence="11 12">
    <name type="scientific">Candidatus Nitrohelix vancouverensis</name>
    <dbReference type="NCBI Taxonomy" id="2705534"/>
    <lineage>
        <taxon>Bacteria</taxon>
        <taxon>Pseudomonadati</taxon>
        <taxon>Nitrospinota/Tectimicrobiota group</taxon>
        <taxon>Nitrospinota</taxon>
        <taxon>Nitrospinia</taxon>
        <taxon>Nitrospinales</taxon>
        <taxon>Nitrospinaceae</taxon>
        <taxon>Candidatus Nitrohelix</taxon>
    </lineage>
</organism>
<evidence type="ECO:0000256" key="8">
    <source>
        <dbReference type="SAM" id="Coils"/>
    </source>
</evidence>
<dbReference type="EMBL" id="CP048620">
    <property type="protein sequence ID" value="QPJ64556.1"/>
    <property type="molecule type" value="Genomic_DNA"/>
</dbReference>
<dbReference type="GO" id="GO:0008360">
    <property type="term" value="P:regulation of cell shape"/>
    <property type="evidence" value="ECO:0007669"/>
    <property type="project" value="UniProtKB-UniRule"/>
</dbReference>
<feature type="coiled-coil region" evidence="8">
    <location>
        <begin position="138"/>
        <end position="175"/>
    </location>
</feature>
<feature type="active site" description="Proton donor/acceptor" evidence="7">
    <location>
        <position position="325"/>
    </location>
</feature>
<dbReference type="KEGG" id="nva:G3M78_03760"/>
<evidence type="ECO:0000256" key="3">
    <source>
        <dbReference type="ARBA" id="ARBA00022679"/>
    </source>
</evidence>
<dbReference type="GO" id="GO:0004180">
    <property type="term" value="F:carboxypeptidase activity"/>
    <property type="evidence" value="ECO:0007669"/>
    <property type="project" value="UniProtKB-ARBA"/>
</dbReference>
<dbReference type="CDD" id="cd16913">
    <property type="entry name" value="YkuD_like"/>
    <property type="match status" value="1"/>
</dbReference>
<dbReference type="GO" id="GO:0009252">
    <property type="term" value="P:peptidoglycan biosynthetic process"/>
    <property type="evidence" value="ECO:0007669"/>
    <property type="project" value="UniProtKB-UniPathway"/>
</dbReference>
<dbReference type="GO" id="GO:0071555">
    <property type="term" value="P:cell wall organization"/>
    <property type="evidence" value="ECO:0007669"/>
    <property type="project" value="UniProtKB-UniRule"/>
</dbReference>
<feature type="transmembrane region" description="Helical" evidence="9">
    <location>
        <begin position="91"/>
        <end position="113"/>
    </location>
</feature>